<feature type="transmembrane region" description="Helical" evidence="1">
    <location>
        <begin position="44"/>
        <end position="66"/>
    </location>
</feature>
<keyword evidence="1" id="KW-0472">Membrane</keyword>
<dbReference type="EMBL" id="GFTR01002022">
    <property type="protein sequence ID" value="JAW14404.1"/>
    <property type="molecule type" value="Transcribed_RNA"/>
</dbReference>
<accession>A0A224XTE5</accession>
<protein>
    <submittedName>
        <fullName evidence="2">Uncharacterized protein</fullName>
    </submittedName>
</protein>
<reference evidence="2" key="1">
    <citation type="journal article" date="2018" name="PLoS Negl. Trop. Dis.">
        <title>An insight into the salivary gland and fat body transcriptome of Panstrongylus lignarius (Hemiptera: Heteroptera), the main vector of Chagas disease in Peru.</title>
        <authorList>
            <person name="Nevoa J.C."/>
            <person name="Mendes M.T."/>
            <person name="da Silva M.V."/>
            <person name="Soares S.C."/>
            <person name="Oliveira C.J.F."/>
            <person name="Ribeiro J.M.C."/>
        </authorList>
    </citation>
    <scope>NUCLEOTIDE SEQUENCE</scope>
</reference>
<sequence length="120" mass="12800">MYKAGGASLSSIGFTASCLTSIPGPTDSAVPFRHIFLRLKFSDVTLLVALLMVTLILMIRSTSALVSPEHGRTIENVCRTVGTIPWLEIFSLAGNIASESDASTDMEYGNGLPAKLCHVK</sequence>
<evidence type="ECO:0000256" key="1">
    <source>
        <dbReference type="SAM" id="Phobius"/>
    </source>
</evidence>
<keyword evidence="1" id="KW-0812">Transmembrane</keyword>
<keyword evidence="1" id="KW-1133">Transmembrane helix</keyword>
<evidence type="ECO:0000313" key="2">
    <source>
        <dbReference type="EMBL" id="JAW14404.1"/>
    </source>
</evidence>
<organism evidence="2">
    <name type="scientific">Panstrongylus lignarius</name>
    <dbReference type="NCBI Taxonomy" id="156445"/>
    <lineage>
        <taxon>Eukaryota</taxon>
        <taxon>Metazoa</taxon>
        <taxon>Ecdysozoa</taxon>
        <taxon>Arthropoda</taxon>
        <taxon>Hexapoda</taxon>
        <taxon>Insecta</taxon>
        <taxon>Pterygota</taxon>
        <taxon>Neoptera</taxon>
        <taxon>Paraneoptera</taxon>
        <taxon>Hemiptera</taxon>
        <taxon>Heteroptera</taxon>
        <taxon>Panheteroptera</taxon>
        <taxon>Cimicomorpha</taxon>
        <taxon>Reduviidae</taxon>
        <taxon>Triatominae</taxon>
        <taxon>Panstrongylus</taxon>
    </lineage>
</organism>
<name>A0A224XTE5_9HEMI</name>
<proteinExistence type="predicted"/>
<dbReference type="AlphaFoldDB" id="A0A224XTE5"/>
<dbReference type="PROSITE" id="PS51257">
    <property type="entry name" value="PROKAR_LIPOPROTEIN"/>
    <property type="match status" value="1"/>
</dbReference>